<gene>
    <name evidence="2" type="ORF">QYF68_09840</name>
</gene>
<dbReference type="RefSeq" id="WP_199558984.1">
    <property type="nucleotide sequence ID" value="NZ_CP070380.1"/>
</dbReference>
<dbReference type="EMBL" id="JAUHTC010000038">
    <property type="protein sequence ID" value="MDN4518125.1"/>
    <property type="molecule type" value="Genomic_DNA"/>
</dbReference>
<name>A0ABT8HBI2_MYCAO</name>
<feature type="transmembrane region" description="Helical" evidence="1">
    <location>
        <begin position="115"/>
        <end position="140"/>
    </location>
</feature>
<evidence type="ECO:0000313" key="3">
    <source>
        <dbReference type="Proteomes" id="UP001172687"/>
    </source>
</evidence>
<accession>A0ABT8HBI2</accession>
<keyword evidence="1" id="KW-1133">Transmembrane helix</keyword>
<dbReference type="Proteomes" id="UP001172687">
    <property type="component" value="Unassembled WGS sequence"/>
</dbReference>
<comment type="caution">
    <text evidence="2">The sequence shown here is derived from an EMBL/GenBank/DDBJ whole genome shotgun (WGS) entry which is preliminary data.</text>
</comment>
<feature type="transmembrane region" description="Helical" evidence="1">
    <location>
        <begin position="160"/>
        <end position="180"/>
    </location>
</feature>
<feature type="transmembrane region" description="Helical" evidence="1">
    <location>
        <begin position="25"/>
        <end position="48"/>
    </location>
</feature>
<organism evidence="2 3">
    <name type="scientific">Mycolicibacterium austroafricanum</name>
    <name type="common">Mycobacterium austroafricanum</name>
    <dbReference type="NCBI Taxonomy" id="39687"/>
    <lineage>
        <taxon>Bacteria</taxon>
        <taxon>Bacillati</taxon>
        <taxon>Actinomycetota</taxon>
        <taxon>Actinomycetes</taxon>
        <taxon>Mycobacteriales</taxon>
        <taxon>Mycobacteriaceae</taxon>
        <taxon>Mycolicibacterium</taxon>
    </lineage>
</organism>
<feature type="transmembrane region" description="Helical" evidence="1">
    <location>
        <begin position="68"/>
        <end position="85"/>
    </location>
</feature>
<keyword evidence="1" id="KW-0472">Membrane</keyword>
<keyword evidence="3" id="KW-1185">Reference proteome</keyword>
<evidence type="ECO:0000256" key="1">
    <source>
        <dbReference type="SAM" id="Phobius"/>
    </source>
</evidence>
<reference evidence="2" key="1">
    <citation type="submission" date="2023-07" db="EMBL/GenBank/DDBJ databases">
        <title>Degradation of tert-butanol by M. austroafricanum TBA100.</title>
        <authorList>
            <person name="Helbich S."/>
            <person name="Vainshtein Y."/>
        </authorList>
    </citation>
    <scope>NUCLEOTIDE SEQUENCE</scope>
    <source>
        <strain evidence="2">TBA100</strain>
    </source>
</reference>
<evidence type="ECO:0000313" key="2">
    <source>
        <dbReference type="EMBL" id="MDN4518125.1"/>
    </source>
</evidence>
<proteinExistence type="predicted"/>
<keyword evidence="1" id="KW-0812">Transmembrane</keyword>
<protein>
    <submittedName>
        <fullName evidence="2">ABC transporter permease</fullName>
    </submittedName>
</protein>
<sequence length="262" mass="27512">MRVSAELVARGVRAELVRTSGRSRLWTVLVPAAVAVPAVITFAIALAAETFARIPGQISVLQVPTSNAAYWVITVTTVVVALGAADGQASENRYRADEYVRLAARRQWPVLVGRWLFHGALGAVVAVAALLVVLVALPVLSPHVYGSVSAADPVALRLLWTVPLLSFFAAGAGVGVGALIRSPLGAAAVILVWVYAFESAAGYLPSGAFLQRFMPVLNGVYATGQDAVLTPPWGQNAALLYVCSLFTAVFVVAAVERTVRHG</sequence>
<feature type="transmembrane region" description="Helical" evidence="1">
    <location>
        <begin position="187"/>
        <end position="204"/>
    </location>
</feature>
<feature type="transmembrane region" description="Helical" evidence="1">
    <location>
        <begin position="238"/>
        <end position="255"/>
    </location>
</feature>